<comment type="caution">
    <text evidence="8">The sequence shown here is derived from an EMBL/GenBank/DDBJ whole genome shotgun (WGS) entry which is preliminary data.</text>
</comment>
<evidence type="ECO:0000256" key="2">
    <source>
        <dbReference type="ARBA" id="ARBA00002451"/>
    </source>
</evidence>
<gene>
    <name evidence="8" type="ORF">N7468_009544</name>
</gene>
<dbReference type="InterPro" id="IPR030400">
    <property type="entry name" value="Sedolisin_dom"/>
</dbReference>
<dbReference type="AlphaFoldDB" id="A0A9W9TG88"/>
<dbReference type="EC" id="3.4.14.10" evidence="3"/>
<dbReference type="PANTHER" id="PTHR14218:SF32">
    <property type="entry name" value="TRIPEPTIDYL PEPTIDASE SED3 (AFU_ORTHOLOGUE AFUA_3G08930)"/>
    <property type="match status" value="1"/>
</dbReference>
<dbReference type="RefSeq" id="XP_058327170.1">
    <property type="nucleotide sequence ID" value="XM_058478840.1"/>
</dbReference>
<comment type="catalytic activity">
    <reaction evidence="1">
        <text>Release of an N-terminal tripeptide from a polypeptide.</text>
        <dbReference type="EC" id="3.4.14.10"/>
    </reaction>
</comment>
<keyword evidence="4" id="KW-0732">Signal</keyword>
<organism evidence="8 9">
    <name type="scientific">Penicillium chermesinum</name>
    <dbReference type="NCBI Taxonomy" id="63820"/>
    <lineage>
        <taxon>Eukaryota</taxon>
        <taxon>Fungi</taxon>
        <taxon>Dikarya</taxon>
        <taxon>Ascomycota</taxon>
        <taxon>Pezizomycotina</taxon>
        <taxon>Eurotiomycetes</taxon>
        <taxon>Eurotiomycetidae</taxon>
        <taxon>Eurotiales</taxon>
        <taxon>Aspergillaceae</taxon>
        <taxon>Penicillium</taxon>
    </lineage>
</organism>
<feature type="domain" description="Peptidase S53" evidence="7">
    <location>
        <begin position="51"/>
        <end position="343"/>
    </location>
</feature>
<dbReference type="SUPFAM" id="SSF52743">
    <property type="entry name" value="Subtilisin-like"/>
    <property type="match status" value="1"/>
</dbReference>
<evidence type="ECO:0000256" key="5">
    <source>
        <dbReference type="ARBA" id="ARBA00023145"/>
    </source>
</evidence>
<evidence type="ECO:0000313" key="8">
    <source>
        <dbReference type="EMBL" id="KAJ5220340.1"/>
    </source>
</evidence>
<protein>
    <recommendedName>
        <fullName evidence="3">tripeptidyl-peptidase II</fullName>
        <ecNumber evidence="3">3.4.14.10</ecNumber>
    </recommendedName>
</protein>
<dbReference type="InterPro" id="IPR050819">
    <property type="entry name" value="Tripeptidyl-peptidase_I"/>
</dbReference>
<dbReference type="GeneID" id="83206143"/>
<dbReference type="GO" id="GO:0006508">
    <property type="term" value="P:proteolysis"/>
    <property type="evidence" value="ECO:0007669"/>
    <property type="project" value="InterPro"/>
</dbReference>
<dbReference type="GO" id="GO:0004252">
    <property type="term" value="F:serine-type endopeptidase activity"/>
    <property type="evidence" value="ECO:0007669"/>
    <property type="project" value="InterPro"/>
</dbReference>
<name>A0A9W9TG88_9EURO</name>
<keyword evidence="5" id="KW-0865">Zymogen</keyword>
<evidence type="ECO:0000256" key="4">
    <source>
        <dbReference type="ARBA" id="ARBA00022729"/>
    </source>
</evidence>
<dbReference type="CDD" id="cd04056">
    <property type="entry name" value="Peptidases_S53"/>
    <property type="match status" value="1"/>
</dbReference>
<evidence type="ECO:0000256" key="6">
    <source>
        <dbReference type="PROSITE-ProRule" id="PRU01032"/>
    </source>
</evidence>
<sequence>MKQVDVDQFLRPPAVVLDQLTTWLKEEAISPATIQIYANWITFEASVSQAELTPQCLRQLYGLDSVTAAPDVRNQLGIAGFLDQSARHSDFQLFLEEYDPGQTDANFSVVSINNGVNDEHSSHNSVEASLDLQYSLSIAYHAMATFYSTGGRGPVVPDGGHPRAGNSTNEPYLEQLHYLASLPDENLPAVLTMSYGEPEQTVPAAYATAVCDLFAQLGARGVSIIFSSGDSGPGGNTCETNDGSARSKFLPEFPAGCPFITAVGGVQGLNPERGAGFSGGGFSDLFQRPTYQDHAVKEFLEQLGSQWQGLYNPKGRGIPDVSAQSNHFIVRDHGLYVQVGGTR</sequence>
<accession>A0A9W9TG88</accession>
<evidence type="ECO:0000259" key="7">
    <source>
        <dbReference type="PROSITE" id="PS51695"/>
    </source>
</evidence>
<evidence type="ECO:0000256" key="3">
    <source>
        <dbReference type="ARBA" id="ARBA00012462"/>
    </source>
</evidence>
<proteinExistence type="predicted"/>
<evidence type="ECO:0000256" key="1">
    <source>
        <dbReference type="ARBA" id="ARBA00001910"/>
    </source>
</evidence>
<evidence type="ECO:0000313" key="9">
    <source>
        <dbReference type="Proteomes" id="UP001150941"/>
    </source>
</evidence>
<dbReference type="OrthoDB" id="409122at2759"/>
<dbReference type="Gene3D" id="3.40.50.200">
    <property type="entry name" value="Peptidase S8/S53 domain"/>
    <property type="match status" value="1"/>
</dbReference>
<comment type="caution">
    <text evidence="6">Lacks conserved residue(s) required for the propagation of feature annotation.</text>
</comment>
<comment type="function">
    <text evidence="2">Secreted tripeptidyl-peptidase which degrades proteins at acidic pHs and is involved in virulence.</text>
</comment>
<dbReference type="InterPro" id="IPR036852">
    <property type="entry name" value="Peptidase_S8/S53_dom_sf"/>
</dbReference>
<dbReference type="Proteomes" id="UP001150941">
    <property type="component" value="Unassembled WGS sequence"/>
</dbReference>
<keyword evidence="9" id="KW-1185">Reference proteome</keyword>
<dbReference type="EMBL" id="JAPQKS010000007">
    <property type="protein sequence ID" value="KAJ5220340.1"/>
    <property type="molecule type" value="Genomic_DNA"/>
</dbReference>
<reference evidence="8" key="1">
    <citation type="submission" date="2022-11" db="EMBL/GenBank/DDBJ databases">
        <authorList>
            <person name="Petersen C."/>
        </authorList>
    </citation>
    <scope>NUCLEOTIDE SEQUENCE</scope>
    <source>
        <strain evidence="8">IBT 19713</strain>
    </source>
</reference>
<dbReference type="GO" id="GO:0008240">
    <property type="term" value="F:tripeptidyl-peptidase activity"/>
    <property type="evidence" value="ECO:0007669"/>
    <property type="project" value="UniProtKB-EC"/>
</dbReference>
<dbReference type="PANTHER" id="PTHR14218">
    <property type="entry name" value="PROTEASE S8 TRIPEPTIDYL PEPTIDASE I CLN2"/>
    <property type="match status" value="1"/>
</dbReference>
<dbReference type="PROSITE" id="PS51695">
    <property type="entry name" value="SEDOLISIN"/>
    <property type="match status" value="1"/>
</dbReference>
<reference evidence="8" key="2">
    <citation type="journal article" date="2023" name="IMA Fungus">
        <title>Comparative genomic study of the Penicillium genus elucidates a diverse pangenome and 15 lateral gene transfer events.</title>
        <authorList>
            <person name="Petersen C."/>
            <person name="Sorensen T."/>
            <person name="Nielsen M.R."/>
            <person name="Sondergaard T.E."/>
            <person name="Sorensen J.L."/>
            <person name="Fitzpatrick D.A."/>
            <person name="Frisvad J.C."/>
            <person name="Nielsen K.L."/>
        </authorList>
    </citation>
    <scope>NUCLEOTIDE SEQUENCE</scope>
    <source>
        <strain evidence="8">IBT 19713</strain>
    </source>
</reference>